<reference evidence="1 2" key="1">
    <citation type="submission" date="2013-10" db="EMBL/GenBank/DDBJ databases">
        <title>Complete genome sequence of Corynebacterium lactis DSM 45799(T), isolated from raw cow milk.</title>
        <authorList>
            <person name="Ruckert C."/>
            <person name="Albersmeier A."/>
            <person name="Lipski A."/>
            <person name="Kalinowski J."/>
        </authorList>
    </citation>
    <scope>NUCLEOTIDE SEQUENCE [LARGE SCALE GENOMIC DNA]</scope>
    <source>
        <strain evidence="1 2">RW2-5</strain>
    </source>
</reference>
<dbReference type="CDD" id="cd00085">
    <property type="entry name" value="HNHc"/>
    <property type="match status" value="1"/>
</dbReference>
<dbReference type="PATRIC" id="fig|1408189.4.peg.31"/>
<dbReference type="AlphaFoldDB" id="A0A0K2H2T2"/>
<dbReference type="EMBL" id="CP006841">
    <property type="protein sequence ID" value="ALA68337.1"/>
    <property type="molecule type" value="Genomic_DNA"/>
</dbReference>
<dbReference type="Gene3D" id="1.10.30.50">
    <property type="match status" value="1"/>
</dbReference>
<dbReference type="InterPro" id="IPR003615">
    <property type="entry name" value="HNH_nuc"/>
</dbReference>
<evidence type="ECO:0000313" key="1">
    <source>
        <dbReference type="EMBL" id="ALA68337.1"/>
    </source>
</evidence>
<sequence>MTLNGGKYSQIIATLRSDRALEIMSAIGSASRAREGMTQAQALVDLVSGNTSADVTLNIYREPGSDKAWLDGAGWLSALATQQWMTKVTHLCLSADSATDSYRPTEAQIARVRGRDGTCRFPGCEVLAHHCDVDHIQPFNLENPQDGGPTDTQNLHCLCRKHHNLKTHHLWEITSLRDATEVWSSVDGTVATTVPSGPMAGFGCQTFDQRATRRTKARQQHYIDWLMSFSVSDTEIIESTEADDSDSPESEAE</sequence>
<proteinExistence type="predicted"/>
<name>A0A0K2H2T2_9CORY</name>
<dbReference type="STRING" id="1408189.CLAC_00150"/>
<evidence type="ECO:0008006" key="3">
    <source>
        <dbReference type="Google" id="ProtNLM"/>
    </source>
</evidence>
<accession>A0A0K2H2T2</accession>
<dbReference type="KEGG" id="clw:CLAC_00150"/>
<keyword evidence="2" id="KW-1185">Reference proteome</keyword>
<protein>
    <recommendedName>
        <fullName evidence="3">HNH nuclease domain-containing protein</fullName>
    </recommendedName>
</protein>
<gene>
    <name evidence="1" type="ORF">CLAC_00150</name>
</gene>
<evidence type="ECO:0000313" key="2">
    <source>
        <dbReference type="Proteomes" id="UP000058446"/>
    </source>
</evidence>
<dbReference type="Proteomes" id="UP000058446">
    <property type="component" value="Chromosome"/>
</dbReference>
<organism evidence="1 2">
    <name type="scientific">Corynebacterium lactis RW2-5</name>
    <dbReference type="NCBI Taxonomy" id="1408189"/>
    <lineage>
        <taxon>Bacteria</taxon>
        <taxon>Bacillati</taxon>
        <taxon>Actinomycetota</taxon>
        <taxon>Actinomycetes</taxon>
        <taxon>Mycobacteriales</taxon>
        <taxon>Corynebacteriaceae</taxon>
        <taxon>Corynebacterium</taxon>
    </lineage>
</organism>